<reference evidence="2" key="1">
    <citation type="journal article" date="2020" name="Stud. Mycol.">
        <title>101 Dothideomycetes genomes: a test case for predicting lifestyles and emergence of pathogens.</title>
        <authorList>
            <person name="Haridas S."/>
            <person name="Albert R."/>
            <person name="Binder M."/>
            <person name="Bloem J."/>
            <person name="Labutti K."/>
            <person name="Salamov A."/>
            <person name="Andreopoulos B."/>
            <person name="Baker S."/>
            <person name="Barry K."/>
            <person name="Bills G."/>
            <person name="Bluhm B."/>
            <person name="Cannon C."/>
            <person name="Castanera R."/>
            <person name="Culley D."/>
            <person name="Daum C."/>
            <person name="Ezra D."/>
            <person name="Gonzalez J."/>
            <person name="Henrissat B."/>
            <person name="Kuo A."/>
            <person name="Liang C."/>
            <person name="Lipzen A."/>
            <person name="Lutzoni F."/>
            <person name="Magnuson J."/>
            <person name="Mondo S."/>
            <person name="Nolan M."/>
            <person name="Ohm R."/>
            <person name="Pangilinan J."/>
            <person name="Park H.-J."/>
            <person name="Ramirez L."/>
            <person name="Alfaro M."/>
            <person name="Sun H."/>
            <person name="Tritt A."/>
            <person name="Yoshinaga Y."/>
            <person name="Zwiers L.-H."/>
            <person name="Turgeon B."/>
            <person name="Goodwin S."/>
            <person name="Spatafora J."/>
            <person name="Crous P."/>
            <person name="Grigoriev I."/>
        </authorList>
    </citation>
    <scope>NUCLEOTIDE SEQUENCE</scope>
    <source>
        <strain evidence="2">CBS 269.34</strain>
    </source>
</reference>
<dbReference type="Proteomes" id="UP000799750">
    <property type="component" value="Unassembled WGS sequence"/>
</dbReference>
<dbReference type="AlphaFoldDB" id="A0A6A6QRC7"/>
<evidence type="ECO:0000313" key="2">
    <source>
        <dbReference type="EMBL" id="KAF2494570.1"/>
    </source>
</evidence>
<proteinExistence type="predicted"/>
<accession>A0A6A6QRC7</accession>
<gene>
    <name evidence="2" type="ORF">BU16DRAFT_527630</name>
</gene>
<protein>
    <submittedName>
        <fullName evidence="2">Uncharacterized protein</fullName>
    </submittedName>
</protein>
<evidence type="ECO:0000313" key="3">
    <source>
        <dbReference type="Proteomes" id="UP000799750"/>
    </source>
</evidence>
<keyword evidence="3" id="KW-1185">Reference proteome</keyword>
<sequence>MQETQWEAATKQRSRPAKSPQAATTSEAPPTNPTPQRLTNPREHAAGTTVTGPVPALPIPQCLSRSRRRRPEPPPAADMRQC</sequence>
<organism evidence="2 3">
    <name type="scientific">Lophium mytilinum</name>
    <dbReference type="NCBI Taxonomy" id="390894"/>
    <lineage>
        <taxon>Eukaryota</taxon>
        <taxon>Fungi</taxon>
        <taxon>Dikarya</taxon>
        <taxon>Ascomycota</taxon>
        <taxon>Pezizomycotina</taxon>
        <taxon>Dothideomycetes</taxon>
        <taxon>Pleosporomycetidae</taxon>
        <taxon>Mytilinidiales</taxon>
        <taxon>Mytilinidiaceae</taxon>
        <taxon>Lophium</taxon>
    </lineage>
</organism>
<evidence type="ECO:0000256" key="1">
    <source>
        <dbReference type="SAM" id="MobiDB-lite"/>
    </source>
</evidence>
<dbReference type="EMBL" id="MU004190">
    <property type="protein sequence ID" value="KAF2494570.1"/>
    <property type="molecule type" value="Genomic_DNA"/>
</dbReference>
<feature type="region of interest" description="Disordered" evidence="1">
    <location>
        <begin position="1"/>
        <end position="82"/>
    </location>
</feature>
<name>A0A6A6QRC7_9PEZI</name>
<feature type="compositionally biased region" description="Polar residues" evidence="1">
    <location>
        <begin position="21"/>
        <end position="39"/>
    </location>
</feature>